<dbReference type="STRING" id="937218.SAMN06297251_13816"/>
<dbReference type="Pfam" id="PF07704">
    <property type="entry name" value="PSK_trans_fac"/>
    <property type="match status" value="1"/>
</dbReference>
<name>A0A1W2EVG1_9HYPH</name>
<gene>
    <name evidence="2" type="ORF">SAMN06297251_13816</name>
</gene>
<proteinExistence type="predicted"/>
<dbReference type="InterPro" id="IPR011660">
    <property type="entry name" value="VapB-like"/>
</dbReference>
<organism evidence="2 3">
    <name type="scientific">Fulvimarina manganoxydans</name>
    <dbReference type="NCBI Taxonomy" id="937218"/>
    <lineage>
        <taxon>Bacteria</taxon>
        <taxon>Pseudomonadati</taxon>
        <taxon>Pseudomonadota</taxon>
        <taxon>Alphaproteobacteria</taxon>
        <taxon>Hyphomicrobiales</taxon>
        <taxon>Aurantimonadaceae</taxon>
        <taxon>Fulvimarina</taxon>
    </lineage>
</organism>
<reference evidence="2 3" key="1">
    <citation type="submission" date="2017-04" db="EMBL/GenBank/DDBJ databases">
        <authorList>
            <person name="Afonso C.L."/>
            <person name="Miller P.J."/>
            <person name="Scott M.A."/>
            <person name="Spackman E."/>
            <person name="Goraichik I."/>
            <person name="Dimitrov K.M."/>
            <person name="Suarez D.L."/>
            <person name="Swayne D.E."/>
        </authorList>
    </citation>
    <scope>NUCLEOTIDE SEQUENCE [LARGE SCALE GENOMIC DNA]</scope>
    <source>
        <strain evidence="2 3">CGMCC 1.10972</strain>
    </source>
</reference>
<sequence>MTPTFKDETLERLLDEVLALSQRKDRSEAVRSALEHELVRLRRRRDINDRVRPIQERASALGLQPDGFDDKILMDELSGDV</sequence>
<dbReference type="EMBL" id="FWXR01000038">
    <property type="protein sequence ID" value="SMD13687.1"/>
    <property type="molecule type" value="Genomic_DNA"/>
</dbReference>
<evidence type="ECO:0000313" key="2">
    <source>
        <dbReference type="EMBL" id="SMD13687.1"/>
    </source>
</evidence>
<keyword evidence="1" id="KW-0175">Coiled coil</keyword>
<evidence type="ECO:0000313" key="3">
    <source>
        <dbReference type="Proteomes" id="UP000192656"/>
    </source>
</evidence>
<dbReference type="AlphaFoldDB" id="A0A1W2EVG1"/>
<protein>
    <submittedName>
        <fullName evidence="2">Rv0623-like transcription factor</fullName>
    </submittedName>
</protein>
<accession>A0A1W2EVG1</accession>
<keyword evidence="3" id="KW-1185">Reference proteome</keyword>
<dbReference type="Proteomes" id="UP000192656">
    <property type="component" value="Unassembled WGS sequence"/>
</dbReference>
<evidence type="ECO:0000256" key="1">
    <source>
        <dbReference type="SAM" id="Coils"/>
    </source>
</evidence>
<feature type="coiled-coil region" evidence="1">
    <location>
        <begin position="10"/>
        <end position="44"/>
    </location>
</feature>